<dbReference type="EMBL" id="SWKV01000031">
    <property type="protein sequence ID" value="KAF3039416.1"/>
    <property type="molecule type" value="Genomic_DNA"/>
</dbReference>
<accession>A0A9P4WQZ6</accession>
<evidence type="ECO:0000313" key="2">
    <source>
        <dbReference type="Proteomes" id="UP000758155"/>
    </source>
</evidence>
<name>A0A9P4WQZ6_9PLEO</name>
<gene>
    <name evidence="1" type="ORF">E8E12_009048</name>
</gene>
<evidence type="ECO:0008006" key="3">
    <source>
        <dbReference type="Google" id="ProtNLM"/>
    </source>
</evidence>
<comment type="caution">
    <text evidence="1">The sequence shown here is derived from an EMBL/GenBank/DDBJ whole genome shotgun (WGS) entry which is preliminary data.</text>
</comment>
<dbReference type="Proteomes" id="UP000758155">
    <property type="component" value="Unassembled WGS sequence"/>
</dbReference>
<sequence>MSSTNLPRARNQTIARLLTRPTFQHNHDRNAEEVHFSETRPIQIVINGSATFHIPRHLLSRSQYLSSRLSYVPHGQRQEILIFGIEVSAFRIYAALLSEGKLALPFQDENDVVGQNAFWNIWAKCYALGRALRDTAFRNRLVDGAIAHMIRNDAQPGCLVRTIYKHSASRSEHRNLCRDLAMHTWRIPDILAVEEGEFKNDLFRDLAGMIREEGVERRRVDDFLVGKIGAYWEEERGS</sequence>
<dbReference type="AlphaFoldDB" id="A0A9P4WQZ6"/>
<proteinExistence type="predicted"/>
<evidence type="ECO:0000313" key="1">
    <source>
        <dbReference type="EMBL" id="KAF3039416.1"/>
    </source>
</evidence>
<reference evidence="1" key="1">
    <citation type="submission" date="2019-04" db="EMBL/GenBank/DDBJ databases">
        <title>Sequencing of skin fungus with MAO and IRED activity.</title>
        <authorList>
            <person name="Marsaioli A.J."/>
            <person name="Bonatto J.M.C."/>
            <person name="Reis Junior O."/>
        </authorList>
    </citation>
    <scope>NUCLEOTIDE SEQUENCE</scope>
    <source>
        <strain evidence="1">28M1</strain>
    </source>
</reference>
<dbReference type="OrthoDB" id="1022638at2759"/>
<organism evidence="1 2">
    <name type="scientific">Didymella heteroderae</name>
    <dbReference type="NCBI Taxonomy" id="1769908"/>
    <lineage>
        <taxon>Eukaryota</taxon>
        <taxon>Fungi</taxon>
        <taxon>Dikarya</taxon>
        <taxon>Ascomycota</taxon>
        <taxon>Pezizomycotina</taxon>
        <taxon>Dothideomycetes</taxon>
        <taxon>Pleosporomycetidae</taxon>
        <taxon>Pleosporales</taxon>
        <taxon>Pleosporineae</taxon>
        <taxon>Didymellaceae</taxon>
        <taxon>Didymella</taxon>
    </lineage>
</organism>
<protein>
    <recommendedName>
        <fullName evidence="3">BTB domain-containing protein</fullName>
    </recommendedName>
</protein>
<keyword evidence="2" id="KW-1185">Reference proteome</keyword>